<dbReference type="Proteomes" id="UP000261360">
    <property type="component" value="Unplaced"/>
</dbReference>
<reference evidence="18" key="2">
    <citation type="submission" date="2025-09" db="UniProtKB">
        <authorList>
            <consortium name="Ensembl"/>
        </authorList>
    </citation>
    <scope>IDENTIFICATION</scope>
</reference>
<reference evidence="18" key="1">
    <citation type="submission" date="2025-08" db="UniProtKB">
        <authorList>
            <consortium name="Ensembl"/>
        </authorList>
    </citation>
    <scope>IDENTIFICATION</scope>
</reference>
<feature type="compositionally biased region" description="Pro residues" evidence="15">
    <location>
        <begin position="682"/>
        <end position="691"/>
    </location>
</feature>
<dbReference type="GO" id="GO:0014069">
    <property type="term" value="C:postsynaptic density"/>
    <property type="evidence" value="ECO:0007669"/>
    <property type="project" value="TreeGrafter"/>
</dbReference>
<keyword evidence="4" id="KW-0343">GTPase activation</keyword>
<dbReference type="GO" id="GO:0035021">
    <property type="term" value="P:negative regulation of Rac protein signal transduction"/>
    <property type="evidence" value="ECO:0007669"/>
    <property type="project" value="TreeGrafter"/>
</dbReference>
<dbReference type="Pfam" id="PF00620">
    <property type="entry name" value="RhoGAP"/>
    <property type="match status" value="1"/>
</dbReference>
<dbReference type="AlphaFoldDB" id="A0A3B4WCU6"/>
<dbReference type="GO" id="GO:0007165">
    <property type="term" value="P:signal transduction"/>
    <property type="evidence" value="ECO:0007669"/>
    <property type="project" value="InterPro"/>
</dbReference>
<feature type="compositionally biased region" description="Polar residues" evidence="15">
    <location>
        <begin position="567"/>
        <end position="578"/>
    </location>
</feature>
<dbReference type="InterPro" id="IPR047165">
    <property type="entry name" value="RHG17/44/SH3BP1-like"/>
</dbReference>
<feature type="compositionally biased region" description="Basic and acidic residues" evidence="15">
    <location>
        <begin position="463"/>
        <end position="473"/>
    </location>
</feature>
<evidence type="ECO:0000256" key="12">
    <source>
        <dbReference type="ARBA" id="ARBA00070278"/>
    </source>
</evidence>
<dbReference type="GO" id="GO:0055037">
    <property type="term" value="C:recycling endosome"/>
    <property type="evidence" value="ECO:0007669"/>
    <property type="project" value="UniProtKB-SubCell"/>
</dbReference>
<dbReference type="Pfam" id="PF03114">
    <property type="entry name" value="BAR"/>
    <property type="match status" value="1"/>
</dbReference>
<dbReference type="PANTHER" id="PTHR14130:SF13">
    <property type="entry name" value="RHO GTPASE-ACTIVATING PROTEIN 44"/>
    <property type="match status" value="1"/>
</dbReference>
<dbReference type="PROSITE" id="PS50238">
    <property type="entry name" value="RHOGAP"/>
    <property type="match status" value="1"/>
</dbReference>
<proteinExistence type="predicted"/>
<dbReference type="GO" id="GO:0031256">
    <property type="term" value="C:leading edge membrane"/>
    <property type="evidence" value="ECO:0007669"/>
    <property type="project" value="TreeGrafter"/>
</dbReference>
<evidence type="ECO:0000256" key="11">
    <source>
        <dbReference type="ARBA" id="ARBA00063387"/>
    </source>
</evidence>
<evidence type="ECO:0000256" key="6">
    <source>
        <dbReference type="ARBA" id="ARBA00022753"/>
    </source>
</evidence>
<dbReference type="Gene3D" id="1.20.1270.60">
    <property type="entry name" value="Arfaptin homology (AH) domain/BAR domain"/>
    <property type="match status" value="1"/>
</dbReference>
<feature type="region of interest" description="Disordered" evidence="15">
    <location>
        <begin position="448"/>
        <end position="478"/>
    </location>
</feature>
<evidence type="ECO:0000256" key="9">
    <source>
        <dbReference type="ARBA" id="ARBA00034106"/>
    </source>
</evidence>
<dbReference type="PANTHER" id="PTHR14130">
    <property type="entry name" value="3BP-1 RELATED RHOGAP"/>
    <property type="match status" value="1"/>
</dbReference>
<dbReference type="GO" id="GO:0098887">
    <property type="term" value="P:neurotransmitter receptor transport, endosome to postsynaptic membrane"/>
    <property type="evidence" value="ECO:0007669"/>
    <property type="project" value="TreeGrafter"/>
</dbReference>
<evidence type="ECO:0000313" key="19">
    <source>
        <dbReference type="Proteomes" id="UP000261360"/>
    </source>
</evidence>
<dbReference type="FunFam" id="1.10.555.10:FF:000001">
    <property type="entry name" value="Rho GTPase activating protein 44"/>
    <property type="match status" value="1"/>
</dbReference>
<keyword evidence="7" id="KW-0770">Synapse</keyword>
<comment type="subunit">
    <text evidence="11">Interacts with BST2 (via cytoplasmic domain). Interacts (probably via PDZ-binding motif) with SHANK3 (via PDZ domain); the interaction takes place in dendritic spines and promotes GRIA1 exocytosis.</text>
</comment>
<dbReference type="GO" id="GO:0098886">
    <property type="term" value="P:modification of dendritic spine"/>
    <property type="evidence" value="ECO:0007669"/>
    <property type="project" value="TreeGrafter"/>
</dbReference>
<dbReference type="SMART" id="SM00721">
    <property type="entry name" value="BAR"/>
    <property type="match status" value="1"/>
</dbReference>
<feature type="compositionally biased region" description="Low complexity" evidence="15">
    <location>
        <begin position="651"/>
        <end position="671"/>
    </location>
</feature>
<dbReference type="InterPro" id="IPR008936">
    <property type="entry name" value="Rho_GTPase_activation_prot"/>
</dbReference>
<comment type="subcellular location">
    <subcellularLocation>
        <location evidence="2">Cell projection</location>
        <location evidence="2">Dendrite</location>
    </subcellularLocation>
    <subcellularLocation>
        <location evidence="3">Cell projection</location>
        <location evidence="3">Dendritic spine</location>
    </subcellularLocation>
    <subcellularLocation>
        <location evidence="9">Presynapse</location>
    </subcellularLocation>
    <subcellularLocation>
        <location evidence="1">Recycling endosome</location>
    </subcellularLocation>
</comment>
<feature type="compositionally biased region" description="Polar residues" evidence="15">
    <location>
        <begin position="501"/>
        <end position="514"/>
    </location>
</feature>
<dbReference type="SMART" id="SM00324">
    <property type="entry name" value="RhoGAP"/>
    <property type="match status" value="1"/>
</dbReference>
<keyword evidence="19" id="KW-1185">Reference proteome</keyword>
<evidence type="ECO:0000259" key="17">
    <source>
        <dbReference type="PROSITE" id="PS51021"/>
    </source>
</evidence>
<keyword evidence="6" id="KW-0967">Endosome</keyword>
<comment type="function">
    <text evidence="10">GTPase-activating protein (GAP) that stimulates the GTPase activity of Rho-type GTPases. Thereby, controls Rho-type GTPases cycling between their active GTP-bound and inactive GDP-bound states. Acts as a GAP at least for CDC42 and RAC1. In neurons, is involved in dendritic spine formation and synaptic plasticity in a specific RAC1-GAP activity. Limits the initiation of exploratory dendritic filopodia. Recruited to actin-patches that seed filopodia, binds specifically to plasma membrane sections that are deformed inward by acto-myosin mediated contractile forces. Acts through GAP activity on RAC1 to reduce actin polymerization necessary for filopodia formation. In association with SHANK3, promotes GRIA1 exocytosis from recycling endosomes and spine morphological changes associated to long-term potentiation.</text>
</comment>
<dbReference type="InterPro" id="IPR027267">
    <property type="entry name" value="AH/BAR_dom_sf"/>
</dbReference>
<feature type="compositionally biased region" description="Polar residues" evidence="15">
    <location>
        <begin position="448"/>
        <end position="457"/>
    </location>
</feature>
<keyword evidence="5" id="KW-0597">Phosphoprotein</keyword>
<dbReference type="GeneTree" id="ENSGT00940000157296"/>
<evidence type="ECO:0000256" key="5">
    <source>
        <dbReference type="ARBA" id="ARBA00022553"/>
    </source>
</evidence>
<keyword evidence="8" id="KW-0966">Cell projection</keyword>
<dbReference type="InterPro" id="IPR004148">
    <property type="entry name" value="BAR_dom"/>
</dbReference>
<evidence type="ECO:0000256" key="13">
    <source>
        <dbReference type="ARBA" id="ARBA00074989"/>
    </source>
</evidence>
<feature type="domain" description="BAR" evidence="17">
    <location>
        <begin position="1"/>
        <end position="233"/>
    </location>
</feature>
<evidence type="ECO:0000256" key="7">
    <source>
        <dbReference type="ARBA" id="ARBA00023018"/>
    </source>
</evidence>
<dbReference type="InterPro" id="IPR000198">
    <property type="entry name" value="RhoGAP_dom"/>
</dbReference>
<organism evidence="18 19">
    <name type="scientific">Seriola lalandi dorsalis</name>
    <dbReference type="NCBI Taxonomy" id="1841481"/>
    <lineage>
        <taxon>Eukaryota</taxon>
        <taxon>Metazoa</taxon>
        <taxon>Chordata</taxon>
        <taxon>Craniata</taxon>
        <taxon>Vertebrata</taxon>
        <taxon>Euteleostomi</taxon>
        <taxon>Actinopterygii</taxon>
        <taxon>Neopterygii</taxon>
        <taxon>Teleostei</taxon>
        <taxon>Neoteleostei</taxon>
        <taxon>Acanthomorphata</taxon>
        <taxon>Carangaria</taxon>
        <taxon>Carangiformes</taxon>
        <taxon>Carangidae</taxon>
        <taxon>Seriola</taxon>
    </lineage>
</organism>
<sequence length="769" mass="84712">MKKQFNRMRQLANQTVEKRLELVKQVSHSTHKKLTACLQGQQGVDVDKKSKKLPLTTLAQCMVDGAAVLGDESLLGKMLKLCGETQDRLAQELILFELTTERDVIEPLYDLAEVEIPNIQKQRKHLAKLVLDMDSARTRYYQSTKSSGLSSNLQPTGAKADHLREEMEEAANRMEICRDQLSADMYSFVAKEIDYASYFQTLIEVQAEYHRKSLELLQSVLPQIKAHQETWVEKPCYGKPLEEHLALSGRDIAFPIEACVTMLLECGMQEEGLFRIAPSASKLKKLKASLDCGVLDVQEYSADPHAIAGALKSYLRELPEPLMSFELYNDWIQASNIQDQDKRLQALLNACEKLPPANNNNFKYLIKFLSKLTEYQDVNKMTPGNIAIVLGPNLLWTHNEGNITEMMTTVSLQIVGIIEPIIQHADWFFPGEIEFNVTGNYGSPVHTNHNANYSSMPSPDMDQIDRKQSDQSRRPLSVATDNMMLEFYKKDGMGVRVMDTSWVSRRGSSSTRKASSTPPSVHPPIPPTDALIPEQPGEFSASPSPTPPPTSSDRNKELSPVIGQKGIQGTMTSCGQSQHSEHSPHTLRRAKKLAPIPPKGPYCQTGAMSDQSTGQPSPVSLSPTPPSTPSPYGFSYPQGYATIGSPGQIQAATTPSLSSPPSLAGTLTKARPTPKPPRQRPSLPPPQPPTTPGASPQPLDHSAGLLDGLSPGESMSTDSLCNLDIPVINMELDGLFDLPHISPFRNSVALLELTNNRAESEEESESTVL</sequence>
<dbReference type="SUPFAM" id="SSF103657">
    <property type="entry name" value="BAR/IMD domain-like"/>
    <property type="match status" value="1"/>
</dbReference>
<evidence type="ECO:0000256" key="4">
    <source>
        <dbReference type="ARBA" id="ARBA00022468"/>
    </source>
</evidence>
<evidence type="ECO:0000256" key="1">
    <source>
        <dbReference type="ARBA" id="ARBA00004172"/>
    </source>
</evidence>
<evidence type="ECO:0000256" key="15">
    <source>
        <dbReference type="SAM" id="MobiDB-lite"/>
    </source>
</evidence>
<dbReference type="Ensembl" id="ENSSLDT00000000350.1">
    <property type="protein sequence ID" value="ENSSLDP00000000307.1"/>
    <property type="gene ID" value="ENSSLDG00000000232.1"/>
</dbReference>
<dbReference type="GO" id="GO:0061001">
    <property type="term" value="P:regulation of dendritic spine morphogenesis"/>
    <property type="evidence" value="ECO:0007669"/>
    <property type="project" value="TreeGrafter"/>
</dbReference>
<dbReference type="SUPFAM" id="SSF48350">
    <property type="entry name" value="GTPase activation domain, GAP"/>
    <property type="match status" value="1"/>
</dbReference>
<feature type="domain" description="Rho-GAP" evidence="16">
    <location>
        <begin position="239"/>
        <end position="429"/>
    </location>
</feature>
<dbReference type="GO" id="GO:0048786">
    <property type="term" value="C:presynaptic active zone"/>
    <property type="evidence" value="ECO:0007669"/>
    <property type="project" value="TreeGrafter"/>
</dbReference>
<evidence type="ECO:0000256" key="3">
    <source>
        <dbReference type="ARBA" id="ARBA00004552"/>
    </source>
</evidence>
<evidence type="ECO:0000256" key="14">
    <source>
        <dbReference type="ARBA" id="ARBA00076927"/>
    </source>
</evidence>
<evidence type="ECO:0000256" key="2">
    <source>
        <dbReference type="ARBA" id="ARBA00004279"/>
    </source>
</evidence>
<dbReference type="Gene3D" id="1.10.555.10">
    <property type="entry name" value="Rho GTPase activation protein"/>
    <property type="match status" value="1"/>
</dbReference>
<dbReference type="FunFam" id="1.20.1270.60:FF:000018">
    <property type="entry name" value="Rho GTPase activating protein 44"/>
    <property type="match status" value="1"/>
</dbReference>
<accession>A0A3B4WCU6</accession>
<evidence type="ECO:0000256" key="8">
    <source>
        <dbReference type="ARBA" id="ARBA00023273"/>
    </source>
</evidence>
<dbReference type="GO" id="GO:0043197">
    <property type="term" value="C:dendritic spine"/>
    <property type="evidence" value="ECO:0007669"/>
    <property type="project" value="UniProtKB-SubCell"/>
</dbReference>
<dbReference type="GO" id="GO:0032956">
    <property type="term" value="P:regulation of actin cytoskeleton organization"/>
    <property type="evidence" value="ECO:0007669"/>
    <property type="project" value="TreeGrafter"/>
</dbReference>
<evidence type="ECO:0000313" key="18">
    <source>
        <dbReference type="Ensembl" id="ENSSLDP00000000307.1"/>
    </source>
</evidence>
<dbReference type="PROSITE" id="PS51021">
    <property type="entry name" value="BAR"/>
    <property type="match status" value="1"/>
</dbReference>
<feature type="region of interest" description="Disordered" evidence="15">
    <location>
        <begin position="501"/>
        <end position="716"/>
    </location>
</feature>
<dbReference type="GO" id="GO:0005096">
    <property type="term" value="F:GTPase activator activity"/>
    <property type="evidence" value="ECO:0007669"/>
    <property type="project" value="UniProtKB-KW"/>
</dbReference>
<evidence type="ECO:0000256" key="10">
    <source>
        <dbReference type="ARBA" id="ARBA00059236"/>
    </source>
</evidence>
<protein>
    <recommendedName>
        <fullName evidence="12">Rho GTPase-activating protein 44</fullName>
    </recommendedName>
    <alternativeName>
        <fullName evidence="13">Rho-type GTPase-activating protein RICH2</fullName>
    </alternativeName>
    <alternativeName>
        <fullName evidence="14">RhoGAP interacting with CIP4 homologs protein 2</fullName>
    </alternativeName>
</protein>
<feature type="compositionally biased region" description="Polar residues" evidence="15">
    <location>
        <begin position="606"/>
        <end position="615"/>
    </location>
</feature>
<name>A0A3B4WCU6_SERLL</name>
<dbReference type="STRING" id="1841481.ENSSLDP00000000307"/>
<evidence type="ECO:0000259" key="16">
    <source>
        <dbReference type="PROSITE" id="PS50238"/>
    </source>
</evidence>